<dbReference type="InterPro" id="IPR036286">
    <property type="entry name" value="LexA/Signal_pep-like_sf"/>
</dbReference>
<evidence type="ECO:0000313" key="3">
    <source>
        <dbReference type="Proteomes" id="UP001183585"/>
    </source>
</evidence>
<name>A0ABU2CUT0_9MICO</name>
<keyword evidence="3" id="KW-1185">Reference proteome</keyword>
<proteinExistence type="predicted"/>
<protein>
    <submittedName>
        <fullName evidence="2">SOS-response transcriptional repressor LexA</fullName>
    </submittedName>
</protein>
<gene>
    <name evidence="2" type="ORF">J2S48_004625</name>
</gene>
<dbReference type="Proteomes" id="UP001183585">
    <property type="component" value="Unassembled WGS sequence"/>
</dbReference>
<dbReference type="SUPFAM" id="SSF51306">
    <property type="entry name" value="LexA/Signal peptidase"/>
    <property type="match status" value="1"/>
</dbReference>
<accession>A0ABU2CUT0</accession>
<feature type="region of interest" description="Disordered" evidence="1">
    <location>
        <begin position="27"/>
        <end position="46"/>
    </location>
</feature>
<dbReference type="RefSeq" id="WP_274997371.1">
    <property type="nucleotide sequence ID" value="NZ_JAJQQP010000015.1"/>
</dbReference>
<comment type="caution">
    <text evidence="2">The sequence shown here is derived from an EMBL/GenBank/DDBJ whole genome shotgun (WGS) entry which is preliminary data.</text>
</comment>
<organism evidence="2 3">
    <name type="scientific">Promicromonospora iranensis</name>
    <dbReference type="NCBI Taxonomy" id="1105144"/>
    <lineage>
        <taxon>Bacteria</taxon>
        <taxon>Bacillati</taxon>
        <taxon>Actinomycetota</taxon>
        <taxon>Actinomycetes</taxon>
        <taxon>Micrococcales</taxon>
        <taxon>Promicromonosporaceae</taxon>
        <taxon>Promicromonospora</taxon>
    </lineage>
</organism>
<reference evidence="2 3" key="1">
    <citation type="submission" date="2023-07" db="EMBL/GenBank/DDBJ databases">
        <title>Sequencing the genomes of 1000 actinobacteria strains.</title>
        <authorList>
            <person name="Klenk H.-P."/>
        </authorList>
    </citation>
    <scope>NUCLEOTIDE SEQUENCE [LARGE SCALE GENOMIC DNA]</scope>
    <source>
        <strain evidence="2 3">DSM 45554</strain>
    </source>
</reference>
<sequence length="46" mass="5029">MRDLTKMRVHDRAATFIVHAAGDFRTGAGMSDGDGLLVDQSKPARR</sequence>
<dbReference type="EMBL" id="JAVDYE010000001">
    <property type="protein sequence ID" value="MDR7385110.1"/>
    <property type="molecule type" value="Genomic_DNA"/>
</dbReference>
<evidence type="ECO:0000256" key="1">
    <source>
        <dbReference type="SAM" id="MobiDB-lite"/>
    </source>
</evidence>
<evidence type="ECO:0000313" key="2">
    <source>
        <dbReference type="EMBL" id="MDR7385110.1"/>
    </source>
</evidence>